<dbReference type="EMBL" id="JAQQWM010000001">
    <property type="protein sequence ID" value="KAK8081678.1"/>
    <property type="molecule type" value="Genomic_DNA"/>
</dbReference>
<evidence type="ECO:0000313" key="1">
    <source>
        <dbReference type="EMBL" id="KAK8081678.1"/>
    </source>
</evidence>
<protein>
    <submittedName>
        <fullName evidence="1">Uncharacterized protein</fullName>
    </submittedName>
</protein>
<accession>A0ABR1WHW9</accession>
<reference evidence="1 2" key="1">
    <citation type="submission" date="2023-01" db="EMBL/GenBank/DDBJ databases">
        <title>Analysis of 21 Apiospora genomes using comparative genomics revels a genus with tremendous synthesis potential of carbohydrate active enzymes and secondary metabolites.</title>
        <authorList>
            <person name="Sorensen T."/>
        </authorList>
    </citation>
    <scope>NUCLEOTIDE SEQUENCE [LARGE SCALE GENOMIC DNA]</scope>
    <source>
        <strain evidence="1 2">CBS 83171</strain>
    </source>
</reference>
<proteinExistence type="predicted"/>
<keyword evidence="2" id="KW-1185">Reference proteome</keyword>
<organism evidence="1 2">
    <name type="scientific">Apiospora saccharicola</name>
    <dbReference type="NCBI Taxonomy" id="335842"/>
    <lineage>
        <taxon>Eukaryota</taxon>
        <taxon>Fungi</taxon>
        <taxon>Dikarya</taxon>
        <taxon>Ascomycota</taxon>
        <taxon>Pezizomycotina</taxon>
        <taxon>Sordariomycetes</taxon>
        <taxon>Xylariomycetidae</taxon>
        <taxon>Amphisphaeriales</taxon>
        <taxon>Apiosporaceae</taxon>
        <taxon>Apiospora</taxon>
    </lineage>
</organism>
<name>A0ABR1WHW9_9PEZI</name>
<evidence type="ECO:0000313" key="2">
    <source>
        <dbReference type="Proteomes" id="UP001446871"/>
    </source>
</evidence>
<dbReference type="Proteomes" id="UP001446871">
    <property type="component" value="Unassembled WGS sequence"/>
</dbReference>
<sequence length="178" mass="19899">MYIPLPKSAQLWEAASDGDRRRLQYDEPAGRDKALFSYLMRDAICGKRLACRLTKDDCHMTLLGLQSGVWEAAREAHSFASGVLDTKLTPGVPIQTWRAHIEQWRVQMEEDASIQKDYFVADASRQPNNTDILSPVTLLVLHIASLKMHAPLSIFQMPYSERISHASSSSPSANSQGL</sequence>
<gene>
    <name evidence="1" type="ORF">PG996_000459</name>
</gene>
<comment type="caution">
    <text evidence="1">The sequence shown here is derived from an EMBL/GenBank/DDBJ whole genome shotgun (WGS) entry which is preliminary data.</text>
</comment>